<reference evidence="5" key="1">
    <citation type="journal article" date="2012" name="Science">
        <title>The Paleozoic origin of enzymatic lignin decomposition reconstructed from 31 fungal genomes.</title>
        <authorList>
            <person name="Floudas D."/>
            <person name="Binder M."/>
            <person name="Riley R."/>
            <person name="Barry K."/>
            <person name="Blanchette R.A."/>
            <person name="Henrissat B."/>
            <person name="Martinez A.T."/>
            <person name="Otillar R."/>
            <person name="Spatafora J.W."/>
            <person name="Yadav J.S."/>
            <person name="Aerts A."/>
            <person name="Benoit I."/>
            <person name="Boyd A."/>
            <person name="Carlson A."/>
            <person name="Copeland A."/>
            <person name="Coutinho P.M."/>
            <person name="de Vries R.P."/>
            <person name="Ferreira P."/>
            <person name="Findley K."/>
            <person name="Foster B."/>
            <person name="Gaskell J."/>
            <person name="Glotzer D."/>
            <person name="Gorecki P."/>
            <person name="Heitman J."/>
            <person name="Hesse C."/>
            <person name="Hori C."/>
            <person name="Igarashi K."/>
            <person name="Jurgens J.A."/>
            <person name="Kallen N."/>
            <person name="Kersten P."/>
            <person name="Kohler A."/>
            <person name="Kuees U."/>
            <person name="Kumar T.K.A."/>
            <person name="Kuo A."/>
            <person name="LaButti K."/>
            <person name="Larrondo L.F."/>
            <person name="Lindquist E."/>
            <person name="Ling A."/>
            <person name="Lombard V."/>
            <person name="Lucas S."/>
            <person name="Lundell T."/>
            <person name="Martin R."/>
            <person name="McLaughlin D.J."/>
            <person name="Morgenstern I."/>
            <person name="Morin E."/>
            <person name="Murat C."/>
            <person name="Nagy L.G."/>
            <person name="Nolan M."/>
            <person name="Ohm R.A."/>
            <person name="Patyshakuliyeva A."/>
            <person name="Rokas A."/>
            <person name="Ruiz-Duenas F.J."/>
            <person name="Sabat G."/>
            <person name="Salamov A."/>
            <person name="Samejima M."/>
            <person name="Schmutz J."/>
            <person name="Slot J.C."/>
            <person name="St John F."/>
            <person name="Stenlid J."/>
            <person name="Sun H."/>
            <person name="Sun S."/>
            <person name="Syed K."/>
            <person name="Tsang A."/>
            <person name="Wiebenga A."/>
            <person name="Young D."/>
            <person name="Pisabarro A."/>
            <person name="Eastwood D.C."/>
            <person name="Martin F."/>
            <person name="Cullen D."/>
            <person name="Grigoriev I.V."/>
            <person name="Hibbett D.S."/>
        </authorList>
    </citation>
    <scope>NUCLEOTIDE SEQUENCE [LARGE SCALE GENOMIC DNA]</scope>
    <source>
        <strain evidence="5">TFB10046</strain>
    </source>
</reference>
<dbReference type="Proteomes" id="UP000006514">
    <property type="component" value="Unassembled WGS sequence"/>
</dbReference>
<evidence type="ECO:0000256" key="2">
    <source>
        <dbReference type="SAM" id="Phobius"/>
    </source>
</evidence>
<sequence>MALRQALAESPAHTSLGVTPSSSPKADVPVTADYPAFMSLAPTTLPSRTVLASSKCPYYPTLADRRDPTRTVFLPAALFRARVICHTRVLLSLCEEEPLVVVMIDLYLFVAGVFSLYLALHIARDYYPIFKRMRKISNLFAALALMALVAYALGTGRQPRTLAWSLDDSMFHNGARIVDAWTSPTYTPPANELYATTIQHPDLDRLVRQSQGPVSIPEVALGLYPDCRSLWFFAGQRALLTVALPEPAHIDHLRLRGHSDRHCLPRDVNVWGLVDSASITHNVSPAMFDWPPTGFPAELRGSTKLRAPEFIADLGGLLGQYPSWIPLAQLRDIPRGDRDSDFAVHDIVSKHGIAVHAVALEFRRNWGSKYSCFAELGISGTVG</sequence>
<keyword evidence="2" id="KW-0472">Membrane</keyword>
<feature type="domain" description="SUN" evidence="3">
    <location>
        <begin position="174"/>
        <end position="383"/>
    </location>
</feature>
<feature type="transmembrane region" description="Helical" evidence="2">
    <location>
        <begin position="135"/>
        <end position="153"/>
    </location>
</feature>
<feature type="region of interest" description="Disordered" evidence="1">
    <location>
        <begin position="1"/>
        <end position="25"/>
    </location>
</feature>
<accession>J0CUV6</accession>
<keyword evidence="2" id="KW-1133">Transmembrane helix</keyword>
<dbReference type="KEGG" id="adl:AURDEDRAFT_176801"/>
<dbReference type="PROSITE" id="PS51469">
    <property type="entry name" value="SUN"/>
    <property type="match status" value="1"/>
</dbReference>
<evidence type="ECO:0000313" key="4">
    <source>
        <dbReference type="EMBL" id="EJD34147.1"/>
    </source>
</evidence>
<dbReference type="InterPro" id="IPR012919">
    <property type="entry name" value="SUN_dom"/>
</dbReference>
<evidence type="ECO:0000256" key="1">
    <source>
        <dbReference type="SAM" id="MobiDB-lite"/>
    </source>
</evidence>
<proteinExistence type="predicted"/>
<organism evidence="4 5">
    <name type="scientific">Auricularia subglabra (strain TFB-10046 / SS5)</name>
    <name type="common">White-rot fungus</name>
    <name type="synonym">Auricularia delicata (strain TFB10046)</name>
    <dbReference type="NCBI Taxonomy" id="717982"/>
    <lineage>
        <taxon>Eukaryota</taxon>
        <taxon>Fungi</taxon>
        <taxon>Dikarya</taxon>
        <taxon>Basidiomycota</taxon>
        <taxon>Agaricomycotina</taxon>
        <taxon>Agaricomycetes</taxon>
        <taxon>Auriculariales</taxon>
        <taxon>Auriculariaceae</taxon>
        <taxon>Auricularia</taxon>
    </lineage>
</organism>
<name>J0CUV6_AURST</name>
<dbReference type="Gene3D" id="2.60.120.260">
    <property type="entry name" value="Galactose-binding domain-like"/>
    <property type="match status" value="1"/>
</dbReference>
<gene>
    <name evidence="4" type="ORF">AURDEDRAFT_176801</name>
</gene>
<keyword evidence="5" id="KW-1185">Reference proteome</keyword>
<dbReference type="EMBL" id="JH687993">
    <property type="protein sequence ID" value="EJD34147.1"/>
    <property type="molecule type" value="Genomic_DNA"/>
</dbReference>
<protein>
    <recommendedName>
        <fullName evidence="3">SUN domain-containing protein</fullName>
    </recommendedName>
</protein>
<keyword evidence="2" id="KW-0812">Transmembrane</keyword>
<feature type="transmembrane region" description="Helical" evidence="2">
    <location>
        <begin position="99"/>
        <end position="123"/>
    </location>
</feature>
<evidence type="ECO:0000313" key="5">
    <source>
        <dbReference type="Proteomes" id="UP000006514"/>
    </source>
</evidence>
<dbReference type="OrthoDB" id="342281at2759"/>
<evidence type="ECO:0000259" key="3">
    <source>
        <dbReference type="PROSITE" id="PS51469"/>
    </source>
</evidence>
<dbReference type="AlphaFoldDB" id="J0CUV6"/>
<feature type="compositionally biased region" description="Polar residues" evidence="1">
    <location>
        <begin position="12"/>
        <end position="24"/>
    </location>
</feature>
<dbReference type="InParanoid" id="J0CUV6"/>